<name>A0A834N8J5_VESGE</name>
<evidence type="ECO:0000313" key="3">
    <source>
        <dbReference type="Proteomes" id="UP000617340"/>
    </source>
</evidence>
<feature type="compositionally biased region" description="Low complexity" evidence="1">
    <location>
        <begin position="42"/>
        <end position="60"/>
    </location>
</feature>
<proteinExistence type="predicted"/>
<organism evidence="2 3">
    <name type="scientific">Vespula germanica</name>
    <name type="common">German yellow jacket</name>
    <name type="synonym">Paravespula germanica</name>
    <dbReference type="NCBI Taxonomy" id="30212"/>
    <lineage>
        <taxon>Eukaryota</taxon>
        <taxon>Metazoa</taxon>
        <taxon>Ecdysozoa</taxon>
        <taxon>Arthropoda</taxon>
        <taxon>Hexapoda</taxon>
        <taxon>Insecta</taxon>
        <taxon>Pterygota</taxon>
        <taxon>Neoptera</taxon>
        <taxon>Endopterygota</taxon>
        <taxon>Hymenoptera</taxon>
        <taxon>Apocrita</taxon>
        <taxon>Aculeata</taxon>
        <taxon>Vespoidea</taxon>
        <taxon>Vespidae</taxon>
        <taxon>Vespinae</taxon>
        <taxon>Vespula</taxon>
    </lineage>
</organism>
<feature type="compositionally biased region" description="Basic and acidic residues" evidence="1">
    <location>
        <begin position="1"/>
        <end position="35"/>
    </location>
</feature>
<dbReference type="Proteomes" id="UP000617340">
    <property type="component" value="Unassembled WGS sequence"/>
</dbReference>
<feature type="region of interest" description="Disordered" evidence="1">
    <location>
        <begin position="1"/>
        <end position="60"/>
    </location>
</feature>
<comment type="caution">
    <text evidence="2">The sequence shown here is derived from an EMBL/GenBank/DDBJ whole genome shotgun (WGS) entry which is preliminary data.</text>
</comment>
<dbReference type="AlphaFoldDB" id="A0A834N8J5"/>
<reference evidence="2" key="1">
    <citation type="journal article" date="2020" name="G3 (Bethesda)">
        <title>High-Quality Assemblies for Three Invasive Social Wasps from the &lt;i&gt;Vespula&lt;/i&gt; Genus.</title>
        <authorList>
            <person name="Harrop T.W.R."/>
            <person name="Guhlin J."/>
            <person name="McLaughlin G.M."/>
            <person name="Permina E."/>
            <person name="Stockwell P."/>
            <person name="Gilligan J."/>
            <person name="Le Lec M.F."/>
            <person name="Gruber M.A.M."/>
            <person name="Quinn O."/>
            <person name="Lovegrove M."/>
            <person name="Duncan E.J."/>
            <person name="Remnant E.J."/>
            <person name="Van Eeckhoven J."/>
            <person name="Graham B."/>
            <person name="Knapp R.A."/>
            <person name="Langford K.W."/>
            <person name="Kronenberg Z."/>
            <person name="Press M.O."/>
            <person name="Eacker S.M."/>
            <person name="Wilson-Rankin E.E."/>
            <person name="Purcell J."/>
            <person name="Lester P.J."/>
            <person name="Dearden P.K."/>
        </authorList>
    </citation>
    <scope>NUCLEOTIDE SEQUENCE</scope>
    <source>
        <strain evidence="2">Linc-1</strain>
    </source>
</reference>
<gene>
    <name evidence="2" type="ORF">HZH68_008332</name>
</gene>
<dbReference type="EMBL" id="JACSDZ010000007">
    <property type="protein sequence ID" value="KAF7399740.1"/>
    <property type="molecule type" value="Genomic_DNA"/>
</dbReference>
<sequence length="143" mass="15879">MADDKKGVTTERRWTERDRSSSPTLDLRDFRERHQGSRRASGKSNNSRSNSSSSNSTDRISGEALAAPVAALAAPATLTELRKITKYDLEIGLFGKSEDIRDVYRQTQADGRRTLAEGKLFDETRDRNGKCLVASILGKCIED</sequence>
<protein>
    <submittedName>
        <fullName evidence="2">Uncharacterized protein</fullName>
    </submittedName>
</protein>
<accession>A0A834N8J5</accession>
<evidence type="ECO:0000313" key="2">
    <source>
        <dbReference type="EMBL" id="KAF7399740.1"/>
    </source>
</evidence>
<evidence type="ECO:0000256" key="1">
    <source>
        <dbReference type="SAM" id="MobiDB-lite"/>
    </source>
</evidence>
<keyword evidence="3" id="KW-1185">Reference proteome</keyword>